<dbReference type="GO" id="GO:0003918">
    <property type="term" value="F:DNA topoisomerase type II (double strand cut, ATP-hydrolyzing) activity"/>
    <property type="evidence" value="ECO:0007669"/>
    <property type="project" value="InterPro"/>
</dbReference>
<comment type="caution">
    <text evidence="1">The sequence shown here is derived from an EMBL/GenBank/DDBJ whole genome shotgun (WGS) entry which is preliminary data.</text>
</comment>
<dbReference type="Proteomes" id="UP000247591">
    <property type="component" value="Unassembled WGS sequence"/>
</dbReference>
<dbReference type="AlphaFoldDB" id="A0A318S6X0"/>
<reference evidence="1 2" key="1">
    <citation type="submission" date="2018-06" db="EMBL/GenBank/DDBJ databases">
        <title>Genomic Encyclopedia of Type Strains, Phase IV (KMG-IV): sequencing the most valuable type-strain genomes for metagenomic binning, comparative biology and taxonomic classification.</title>
        <authorList>
            <person name="Goeker M."/>
        </authorList>
    </citation>
    <scope>NUCLEOTIDE SEQUENCE [LARGE SCALE GENOMIC DNA]</scope>
    <source>
        <strain evidence="1 2">DSM 45521</strain>
    </source>
</reference>
<keyword evidence="2" id="KW-1185">Reference proteome</keyword>
<dbReference type="InterPro" id="IPR013757">
    <property type="entry name" value="Topo_IIA_A_a_sf"/>
</dbReference>
<organism evidence="1 2">
    <name type="scientific">Williamsia limnetica</name>
    <dbReference type="NCBI Taxonomy" id="882452"/>
    <lineage>
        <taxon>Bacteria</taxon>
        <taxon>Bacillati</taxon>
        <taxon>Actinomycetota</taxon>
        <taxon>Actinomycetes</taxon>
        <taxon>Mycobacteriales</taxon>
        <taxon>Nocardiaceae</taxon>
        <taxon>Williamsia</taxon>
    </lineage>
</organism>
<evidence type="ECO:0000313" key="2">
    <source>
        <dbReference type="Proteomes" id="UP000247591"/>
    </source>
</evidence>
<dbReference type="GO" id="GO:0005524">
    <property type="term" value="F:ATP binding"/>
    <property type="evidence" value="ECO:0007669"/>
    <property type="project" value="InterPro"/>
</dbReference>
<sequence>MSGSLRVSGKNRQAEPFDERFDFWHGGGGQWRIERDGEVVYLAADEETVFVLIDGELQRQSGGRIRMAWVGSMFSPLDLLGENSLLRKMSSGMRASRGADRIDIGGRAAWLTELATSKGDGNIELAFDDATGLLVLLRSPSGGLLEVTNLAVHDQIDSERFTWDGPVADADPGKDDPLVQAAQRIEILSAISSALDRPQDLLQAVSGTRDGHQAKAAVIDLLGVTDTGADAVLAMQIRRFGSAEKGRIQAELTELRNYVADYSTTDR</sequence>
<proteinExistence type="predicted"/>
<evidence type="ECO:0008006" key="3">
    <source>
        <dbReference type="Google" id="ProtNLM"/>
    </source>
</evidence>
<name>A0A318S6X0_WILLI</name>
<accession>A0A318S6X0</accession>
<dbReference type="GO" id="GO:0003677">
    <property type="term" value="F:DNA binding"/>
    <property type="evidence" value="ECO:0007669"/>
    <property type="project" value="InterPro"/>
</dbReference>
<dbReference type="EMBL" id="QJSP01000002">
    <property type="protein sequence ID" value="PYE20171.1"/>
    <property type="molecule type" value="Genomic_DNA"/>
</dbReference>
<protein>
    <recommendedName>
        <fullName evidence="3">DNA topoisomerase (ATP-hydrolyzing)</fullName>
    </recommendedName>
</protein>
<dbReference type="Gene3D" id="1.10.268.10">
    <property type="entry name" value="Topoisomerase, domain 3"/>
    <property type="match status" value="1"/>
</dbReference>
<evidence type="ECO:0000313" key="1">
    <source>
        <dbReference type="EMBL" id="PYE20171.1"/>
    </source>
</evidence>
<gene>
    <name evidence="1" type="ORF">DFR67_102309</name>
</gene>